<keyword evidence="2" id="KW-1133">Transmembrane helix</keyword>
<protein>
    <submittedName>
        <fullName evidence="3">Uncharacterized protein</fullName>
    </submittedName>
</protein>
<keyword evidence="2" id="KW-0472">Membrane</keyword>
<evidence type="ECO:0000313" key="4">
    <source>
        <dbReference type="Proteomes" id="UP001549321"/>
    </source>
</evidence>
<evidence type="ECO:0000256" key="2">
    <source>
        <dbReference type="SAM" id="Phobius"/>
    </source>
</evidence>
<evidence type="ECO:0000313" key="3">
    <source>
        <dbReference type="EMBL" id="MET4633076.1"/>
    </source>
</evidence>
<gene>
    <name evidence="3" type="ORF">ABIE08_000989</name>
</gene>
<sequence length="236" mass="24762">MDDFNDEFSLRKLKQIPRLALLGSASLAAILCAGFVANAMLTRSQLPNLPPPATAQMYVLPEEGAAAPILPADPLPDAEASAGSVAEPKPEKVAAIPPKPLAKPVEAKPRCEADECVSWETTVNKALAASSAQPAPARIGTAAPRDMTRPASFDRPTDPVQSSNFAEPIPPADVPMDGPVLMRHEPTTVGGMAKSAASTVVTQSGKLVDDLMRWSDKTVSKLVTPPRWASADDANP</sequence>
<dbReference type="RefSeq" id="WP_354549186.1">
    <property type="nucleotide sequence ID" value="NZ_JBEPSM010000001.1"/>
</dbReference>
<organism evidence="3 4">
    <name type="scientific">Kaistia defluvii</name>
    <dbReference type="NCBI Taxonomy" id="410841"/>
    <lineage>
        <taxon>Bacteria</taxon>
        <taxon>Pseudomonadati</taxon>
        <taxon>Pseudomonadota</taxon>
        <taxon>Alphaproteobacteria</taxon>
        <taxon>Hyphomicrobiales</taxon>
        <taxon>Kaistiaceae</taxon>
        <taxon>Kaistia</taxon>
    </lineage>
</organism>
<reference evidence="3 4" key="1">
    <citation type="submission" date="2024-06" db="EMBL/GenBank/DDBJ databases">
        <title>Sorghum-associated microbial communities from plants grown in Nebraska, USA.</title>
        <authorList>
            <person name="Schachtman D."/>
        </authorList>
    </citation>
    <scope>NUCLEOTIDE SEQUENCE [LARGE SCALE GENOMIC DNA]</scope>
    <source>
        <strain evidence="3 4">3207</strain>
    </source>
</reference>
<feature type="region of interest" description="Disordered" evidence="1">
    <location>
        <begin position="142"/>
        <end position="175"/>
    </location>
</feature>
<proteinExistence type="predicted"/>
<accession>A0ABV2QWA6</accession>
<keyword evidence="2" id="KW-0812">Transmembrane</keyword>
<evidence type="ECO:0000256" key="1">
    <source>
        <dbReference type="SAM" id="MobiDB-lite"/>
    </source>
</evidence>
<feature type="transmembrane region" description="Helical" evidence="2">
    <location>
        <begin position="19"/>
        <end position="41"/>
    </location>
</feature>
<comment type="caution">
    <text evidence="3">The sequence shown here is derived from an EMBL/GenBank/DDBJ whole genome shotgun (WGS) entry which is preliminary data.</text>
</comment>
<feature type="region of interest" description="Disordered" evidence="1">
    <location>
        <begin position="77"/>
        <end position="96"/>
    </location>
</feature>
<dbReference type="Proteomes" id="UP001549321">
    <property type="component" value="Unassembled WGS sequence"/>
</dbReference>
<keyword evidence="4" id="KW-1185">Reference proteome</keyword>
<name>A0ABV2QWA6_9HYPH</name>
<dbReference type="EMBL" id="JBEPSM010000001">
    <property type="protein sequence ID" value="MET4633076.1"/>
    <property type="molecule type" value="Genomic_DNA"/>
</dbReference>